<sequence length="431" mass="49079">MAHSAAIYQYMQNNYQQNMIRNQPPMNVTLTHPSEYLAPDAGDVPDACGECEDPADHLSSAPPLELMDKVNGYEDVSFYVAPLQPPANDHAYRGQPPSRSSFTSYPALTEDQAREALLNFVSEHCCYGKSAAEEMVFRSIENTSAFHYTLETFGESRQTCWMFEPYIGQPIDSCLNGPAPTPWEIGVPTPAAYKETKMKTEVPHTASVKSCHDCAAIGRRRCPTCLGDGQVNCTSCGGSGTQFNNETCSFCNGQRKRRYSIGLLERFIRTNNSDIRCLTCHGLGQIFRSPRKNHIDDYIVERTSLPDDLVRTVSGQLAFEEDLPRVWPINHFPDQAVNIASTQLVQQHNTNYSMERIIRQTRHMTYIFDDVNERRCSMYRVTERHRVRIVPVTQVYYTWKEKTDYFFVYGFENKVYAPNYPQKCCCGCCIL</sequence>
<protein>
    <recommendedName>
        <fullName evidence="3">CR-type domain-containing protein</fullName>
    </recommendedName>
</protein>
<dbReference type="EMBL" id="JH432074">
    <property type="status" value="NOT_ANNOTATED_CDS"/>
    <property type="molecule type" value="Genomic_DNA"/>
</dbReference>
<proteinExistence type="predicted"/>
<dbReference type="OMA" id="NYGTINP"/>
<evidence type="ECO:0000313" key="2">
    <source>
        <dbReference type="Proteomes" id="UP000014500"/>
    </source>
</evidence>
<reference evidence="1" key="2">
    <citation type="submission" date="2015-02" db="UniProtKB">
        <authorList>
            <consortium name="EnsemblMetazoa"/>
        </authorList>
    </citation>
    <scope>IDENTIFICATION</scope>
</reference>
<dbReference type="EnsemblMetazoa" id="SMAR011587-RA">
    <property type="protein sequence ID" value="SMAR011587-PA"/>
    <property type="gene ID" value="SMAR011587"/>
</dbReference>
<accession>T1JCR8</accession>
<reference evidence="2" key="1">
    <citation type="submission" date="2011-05" db="EMBL/GenBank/DDBJ databases">
        <authorList>
            <person name="Richards S.R."/>
            <person name="Qu J."/>
            <person name="Jiang H."/>
            <person name="Jhangiani S.N."/>
            <person name="Agravi P."/>
            <person name="Goodspeed R."/>
            <person name="Gross S."/>
            <person name="Mandapat C."/>
            <person name="Jackson L."/>
            <person name="Mathew T."/>
            <person name="Pu L."/>
            <person name="Thornton R."/>
            <person name="Saada N."/>
            <person name="Wilczek-Boney K.B."/>
            <person name="Lee S."/>
            <person name="Kovar C."/>
            <person name="Wu Y."/>
            <person name="Scherer S.E."/>
            <person name="Worley K.C."/>
            <person name="Muzny D.M."/>
            <person name="Gibbs R."/>
        </authorList>
    </citation>
    <scope>NUCLEOTIDE SEQUENCE</scope>
    <source>
        <strain evidence="2">Brora</strain>
    </source>
</reference>
<name>T1JCR8_STRMM</name>
<evidence type="ECO:0000313" key="1">
    <source>
        <dbReference type="EnsemblMetazoa" id="SMAR011587-PA"/>
    </source>
</evidence>
<evidence type="ECO:0008006" key="3">
    <source>
        <dbReference type="Google" id="ProtNLM"/>
    </source>
</evidence>
<dbReference type="PANTHER" id="PTHR48465">
    <property type="entry name" value="PROTEIN SSUH2 HOMOLOG"/>
    <property type="match status" value="1"/>
</dbReference>
<dbReference type="InterPro" id="IPR052789">
    <property type="entry name" value="SSUH2_homolog"/>
</dbReference>
<dbReference type="HOGENOM" id="CLU_044550_0_0_1"/>
<dbReference type="PhylomeDB" id="T1JCR8"/>
<dbReference type="AlphaFoldDB" id="T1JCR8"/>
<dbReference type="PANTHER" id="PTHR48465:SF1">
    <property type="entry name" value="PROTEIN SSUH2 HOMOLOG"/>
    <property type="match status" value="1"/>
</dbReference>
<dbReference type="Gene3D" id="2.10.230.10">
    <property type="entry name" value="Heat shock protein DnaJ, cysteine-rich domain"/>
    <property type="match status" value="1"/>
</dbReference>
<dbReference type="Proteomes" id="UP000014500">
    <property type="component" value="Unassembled WGS sequence"/>
</dbReference>
<organism evidence="1 2">
    <name type="scientific">Strigamia maritima</name>
    <name type="common">European centipede</name>
    <name type="synonym">Geophilus maritimus</name>
    <dbReference type="NCBI Taxonomy" id="126957"/>
    <lineage>
        <taxon>Eukaryota</taxon>
        <taxon>Metazoa</taxon>
        <taxon>Ecdysozoa</taxon>
        <taxon>Arthropoda</taxon>
        <taxon>Myriapoda</taxon>
        <taxon>Chilopoda</taxon>
        <taxon>Pleurostigmophora</taxon>
        <taxon>Geophilomorpha</taxon>
        <taxon>Linotaeniidae</taxon>
        <taxon>Strigamia</taxon>
    </lineage>
</organism>
<dbReference type="eggNOG" id="KOG2813">
    <property type="taxonomic scope" value="Eukaryota"/>
</dbReference>
<keyword evidence="2" id="KW-1185">Reference proteome</keyword>